<name>A0A0R1SHQ7_9LACO</name>
<evidence type="ECO:0000313" key="9">
    <source>
        <dbReference type="Proteomes" id="UP000052013"/>
    </source>
</evidence>
<dbReference type="InterPro" id="IPR014039">
    <property type="entry name" value="Transl_elong_EFTs/EF1B_dimer"/>
</dbReference>
<accession>A0A0R1SHQ7</accession>
<dbReference type="CDD" id="cd14275">
    <property type="entry name" value="UBA_EF-Ts"/>
    <property type="match status" value="1"/>
</dbReference>
<dbReference type="AlphaFoldDB" id="A0A0R1SHQ7"/>
<evidence type="ECO:0000256" key="6">
    <source>
        <dbReference type="HAMAP-Rule" id="MF_00050"/>
    </source>
</evidence>
<protein>
    <recommendedName>
        <fullName evidence="2 6">Elongation factor Ts</fullName>
        <shortName evidence="6">EF-Ts</shortName>
    </recommendedName>
</protein>
<dbReference type="InterPro" id="IPR036402">
    <property type="entry name" value="EF-Ts_dimer_sf"/>
</dbReference>
<dbReference type="Pfam" id="PF00889">
    <property type="entry name" value="EF_TS"/>
    <property type="match status" value="1"/>
</dbReference>
<dbReference type="GO" id="GO:0005737">
    <property type="term" value="C:cytoplasm"/>
    <property type="evidence" value="ECO:0007669"/>
    <property type="project" value="UniProtKB-SubCell"/>
</dbReference>
<comment type="caution">
    <text evidence="8">The sequence shown here is derived from an EMBL/GenBank/DDBJ whole genome shotgun (WGS) entry which is preliminary data.</text>
</comment>
<dbReference type="GO" id="GO:0003746">
    <property type="term" value="F:translation elongation factor activity"/>
    <property type="evidence" value="ECO:0007669"/>
    <property type="project" value="UniProtKB-UniRule"/>
</dbReference>
<evidence type="ECO:0000256" key="1">
    <source>
        <dbReference type="ARBA" id="ARBA00005532"/>
    </source>
</evidence>
<reference evidence="8 9" key="1">
    <citation type="journal article" date="2015" name="Genome Announc.">
        <title>Expanding the biotechnology potential of lactobacilli through comparative genomics of 213 strains and associated genera.</title>
        <authorList>
            <person name="Sun Z."/>
            <person name="Harris H.M."/>
            <person name="McCann A."/>
            <person name="Guo C."/>
            <person name="Argimon S."/>
            <person name="Zhang W."/>
            <person name="Yang X."/>
            <person name="Jeffery I.B."/>
            <person name="Cooney J.C."/>
            <person name="Kagawa T.F."/>
            <person name="Liu W."/>
            <person name="Song Y."/>
            <person name="Salvetti E."/>
            <person name="Wrobel A."/>
            <person name="Rasinkangas P."/>
            <person name="Parkhill J."/>
            <person name="Rea M.C."/>
            <person name="O'Sullivan O."/>
            <person name="Ritari J."/>
            <person name="Douillard F.P."/>
            <person name="Paul Ross R."/>
            <person name="Yang R."/>
            <person name="Briner A.E."/>
            <person name="Felis G.E."/>
            <person name="de Vos W.M."/>
            <person name="Barrangou R."/>
            <person name="Klaenhammer T.R."/>
            <person name="Caufield P.W."/>
            <person name="Cui Y."/>
            <person name="Zhang H."/>
            <person name="O'Toole P.W."/>
        </authorList>
    </citation>
    <scope>NUCLEOTIDE SEQUENCE [LARGE SCALE GENOMIC DNA]</scope>
    <source>
        <strain evidence="8 9">DSM 14421</strain>
    </source>
</reference>
<comment type="subcellular location">
    <subcellularLocation>
        <location evidence="6">Cytoplasm</location>
    </subcellularLocation>
</comment>
<dbReference type="SUPFAM" id="SSF54713">
    <property type="entry name" value="Elongation factor Ts (EF-Ts), dimerisation domain"/>
    <property type="match status" value="2"/>
</dbReference>
<dbReference type="EMBL" id="AZEY01000020">
    <property type="protein sequence ID" value="KRL68925.1"/>
    <property type="molecule type" value="Genomic_DNA"/>
</dbReference>
<evidence type="ECO:0000313" key="8">
    <source>
        <dbReference type="EMBL" id="KRL68925.1"/>
    </source>
</evidence>
<feature type="region of interest" description="Involved in Mg(2+) ion dislocation from EF-Tu" evidence="6">
    <location>
        <begin position="87"/>
        <end position="90"/>
    </location>
</feature>
<dbReference type="Gene3D" id="1.10.286.20">
    <property type="match status" value="1"/>
</dbReference>
<dbReference type="PATRIC" id="fig|1423739.3.peg.2230"/>
<dbReference type="FunFam" id="1.10.8.10:FF:000001">
    <property type="entry name" value="Elongation factor Ts"/>
    <property type="match status" value="1"/>
</dbReference>
<evidence type="ECO:0000256" key="5">
    <source>
        <dbReference type="ARBA" id="ARBA00025453"/>
    </source>
</evidence>
<evidence type="ECO:0000256" key="4">
    <source>
        <dbReference type="ARBA" id="ARBA00022917"/>
    </source>
</evidence>
<evidence type="ECO:0000256" key="3">
    <source>
        <dbReference type="ARBA" id="ARBA00022768"/>
    </source>
</evidence>
<organism evidence="8 9">
    <name type="scientific">Lentilactobacillus diolivorans DSM 14421</name>
    <dbReference type="NCBI Taxonomy" id="1423739"/>
    <lineage>
        <taxon>Bacteria</taxon>
        <taxon>Bacillati</taxon>
        <taxon>Bacillota</taxon>
        <taxon>Bacilli</taxon>
        <taxon>Lactobacillales</taxon>
        <taxon>Lactobacillaceae</taxon>
        <taxon>Lentilactobacillus</taxon>
    </lineage>
</organism>
<evidence type="ECO:0000256" key="2">
    <source>
        <dbReference type="ARBA" id="ARBA00016956"/>
    </source>
</evidence>
<keyword evidence="4 6" id="KW-0648">Protein biosynthesis</keyword>
<dbReference type="InterPro" id="IPR001816">
    <property type="entry name" value="Transl_elong_EFTs/EF1B"/>
</dbReference>
<dbReference type="PANTHER" id="PTHR11741:SF0">
    <property type="entry name" value="ELONGATION FACTOR TS, MITOCHONDRIAL"/>
    <property type="match status" value="1"/>
</dbReference>
<dbReference type="Gene3D" id="3.30.479.20">
    <property type="entry name" value="Elongation factor Ts, dimerisation domain"/>
    <property type="match status" value="2"/>
</dbReference>
<dbReference type="NCBIfam" id="TIGR00116">
    <property type="entry name" value="tsf"/>
    <property type="match status" value="1"/>
</dbReference>
<comment type="similarity">
    <text evidence="1 6">Belongs to the EF-Ts family.</text>
</comment>
<feature type="domain" description="Translation elongation factor EFTs/EF1B dimerisation" evidence="7">
    <location>
        <begin position="78"/>
        <end position="280"/>
    </location>
</feature>
<dbReference type="PROSITE" id="PS01126">
    <property type="entry name" value="EF_TS_1"/>
    <property type="match status" value="1"/>
</dbReference>
<dbReference type="STRING" id="1423739.FC85_GL002141"/>
<gene>
    <name evidence="6" type="primary">tsf</name>
    <name evidence="8" type="ORF">FC85_GL002141</name>
</gene>
<keyword evidence="3 6" id="KW-0251">Elongation factor</keyword>
<dbReference type="HAMAP" id="MF_00050">
    <property type="entry name" value="EF_Ts"/>
    <property type="match status" value="1"/>
</dbReference>
<sequence>MKREAIKMAKISASQVMQLRKKTGVGMMDAKKALVATDGDFDKAIDVLREKGVAKAEKKSDRVAANGLATIAVSGNTAAIVEINSETDFVATSDPFKALVKRVSDAIAASKPADVDAALALKTDKGTVKDDLIETTQVTGEKVTLRRFEIVEKSDDESFGSYLHNGGLIGSLVLLKGADEATAKDIAMHVAATNPEYLNKAEVPADRLAHEREVLKQEALNEGKPEKIVEKMVEGRLHKFLAEICLEDQDFVKDPDQTVAKYVASKGGSIVKFVRYEVGEGIEKKQDSFEDEVREQLNN</sequence>
<evidence type="ECO:0000259" key="7">
    <source>
        <dbReference type="Pfam" id="PF00889"/>
    </source>
</evidence>
<dbReference type="Proteomes" id="UP000052013">
    <property type="component" value="Unassembled WGS sequence"/>
</dbReference>
<dbReference type="FunFam" id="1.10.286.20:FF:000001">
    <property type="entry name" value="Elongation factor Ts"/>
    <property type="match status" value="1"/>
</dbReference>
<dbReference type="InterPro" id="IPR009060">
    <property type="entry name" value="UBA-like_sf"/>
</dbReference>
<dbReference type="SUPFAM" id="SSF46934">
    <property type="entry name" value="UBA-like"/>
    <property type="match status" value="1"/>
</dbReference>
<dbReference type="Gene3D" id="1.10.8.10">
    <property type="entry name" value="DNA helicase RuvA subunit, C-terminal domain"/>
    <property type="match status" value="1"/>
</dbReference>
<dbReference type="PANTHER" id="PTHR11741">
    <property type="entry name" value="ELONGATION FACTOR TS"/>
    <property type="match status" value="1"/>
</dbReference>
<proteinExistence type="inferred from homology"/>
<comment type="function">
    <text evidence="5 6">Associates with the EF-Tu.GDP complex and induces the exchange of GDP to GTP. It remains bound to the aminoacyl-tRNA.EF-Tu.GTP complex up to the GTP hydrolysis stage on the ribosome.</text>
</comment>
<dbReference type="InterPro" id="IPR018101">
    <property type="entry name" value="Transl_elong_Ts_CS"/>
</dbReference>
<keyword evidence="6" id="KW-0963">Cytoplasm</keyword>